<dbReference type="InterPro" id="IPR016181">
    <property type="entry name" value="Acyl_CoA_acyltransferase"/>
</dbReference>
<dbReference type="RefSeq" id="WP_091728036.1">
    <property type="nucleotide sequence ID" value="NZ_FNQE01000008.1"/>
</dbReference>
<evidence type="ECO:0000313" key="5">
    <source>
        <dbReference type="Proteomes" id="UP000198625"/>
    </source>
</evidence>
<feature type="domain" description="N-acetyltransferase" evidence="2">
    <location>
        <begin position="177"/>
        <end position="320"/>
    </location>
</feature>
<dbReference type="SUPFAM" id="SSF55811">
    <property type="entry name" value="Nudix"/>
    <property type="match status" value="1"/>
</dbReference>
<proteinExistence type="predicted"/>
<dbReference type="AlphaFoldDB" id="A0A1H3N0Z5"/>
<dbReference type="GO" id="GO:0016853">
    <property type="term" value="F:isomerase activity"/>
    <property type="evidence" value="ECO:0007669"/>
    <property type="project" value="UniProtKB-KW"/>
</dbReference>
<dbReference type="PANTHER" id="PTHR10885">
    <property type="entry name" value="ISOPENTENYL-DIPHOSPHATE DELTA-ISOMERASE"/>
    <property type="match status" value="1"/>
</dbReference>
<organism evidence="4 5">
    <name type="scientific">Proteiniborus ethanoligenes</name>
    <dbReference type="NCBI Taxonomy" id="415015"/>
    <lineage>
        <taxon>Bacteria</taxon>
        <taxon>Bacillati</taxon>
        <taxon>Bacillota</taxon>
        <taxon>Clostridia</taxon>
        <taxon>Eubacteriales</taxon>
        <taxon>Proteiniborus</taxon>
    </lineage>
</organism>
<evidence type="ECO:0000259" key="2">
    <source>
        <dbReference type="PROSITE" id="PS51186"/>
    </source>
</evidence>
<dbReference type="PROSITE" id="PS00893">
    <property type="entry name" value="NUDIX_BOX"/>
    <property type="match status" value="1"/>
</dbReference>
<dbReference type="Gene3D" id="3.40.630.30">
    <property type="match status" value="1"/>
</dbReference>
<sequence length="327" mass="39163">MELWDIYNKYRHKTNRTHDRSNPMREGDYHIVVHVWIVNDDGEFLIQKRQPWKKGWANMWDCAAAGSALLGESSEEAAVREAKEEIGLDLDMDKSEFLFTIKFHRGFDDVWLIRQNADIKELKLQYEEVADVKWVSYEEMKQMAFEGEFIQYSYFDRLYELLNSGLVLKKATIDEAETLLDLQREIFMPLYEKYQDYDTSPVTQSKERFLRRFDIGDYYKILFQNTLVGSVFVYEKALGIMKFHIINIFQEYEGKGICQEVMKRLESMYPQAESWELETIQSEKRNCYIYEKMGYVQSQEKKVINDNMTIITYIKRDNLYNIKEIFI</sequence>
<dbReference type="GO" id="GO:0016787">
    <property type="term" value="F:hydrolase activity"/>
    <property type="evidence" value="ECO:0007669"/>
    <property type="project" value="UniProtKB-KW"/>
</dbReference>
<dbReference type="PROSITE" id="PS51186">
    <property type="entry name" value="GNAT"/>
    <property type="match status" value="1"/>
</dbReference>
<dbReference type="PANTHER" id="PTHR10885:SF0">
    <property type="entry name" value="ISOPENTENYL-DIPHOSPHATE DELTA-ISOMERASE"/>
    <property type="match status" value="1"/>
</dbReference>
<protein>
    <submittedName>
        <fullName evidence="4">Isopentenyldiphosphate isomerase</fullName>
    </submittedName>
</protein>
<keyword evidence="4" id="KW-0413">Isomerase</keyword>
<dbReference type="Pfam" id="PF00293">
    <property type="entry name" value="NUDIX"/>
    <property type="match status" value="1"/>
</dbReference>
<feature type="domain" description="Nudix hydrolase" evidence="3">
    <location>
        <begin position="28"/>
        <end position="157"/>
    </location>
</feature>
<accession>A0A1H3N0Z5</accession>
<dbReference type="Gene3D" id="3.90.79.10">
    <property type="entry name" value="Nucleoside Triphosphate Pyrophosphohydrolase"/>
    <property type="match status" value="1"/>
</dbReference>
<dbReference type="InterPro" id="IPR000182">
    <property type="entry name" value="GNAT_dom"/>
</dbReference>
<dbReference type="GO" id="GO:0016747">
    <property type="term" value="F:acyltransferase activity, transferring groups other than amino-acyl groups"/>
    <property type="evidence" value="ECO:0007669"/>
    <property type="project" value="InterPro"/>
</dbReference>
<dbReference type="Pfam" id="PF13673">
    <property type="entry name" value="Acetyltransf_10"/>
    <property type="match status" value="1"/>
</dbReference>
<dbReference type="STRING" id="415015.SAMN05660462_00998"/>
<evidence type="ECO:0000259" key="3">
    <source>
        <dbReference type="PROSITE" id="PS51462"/>
    </source>
</evidence>
<evidence type="ECO:0000313" key="4">
    <source>
        <dbReference type="EMBL" id="SDY82413.1"/>
    </source>
</evidence>
<reference evidence="4 5" key="1">
    <citation type="submission" date="2016-10" db="EMBL/GenBank/DDBJ databases">
        <authorList>
            <person name="de Groot N.N."/>
        </authorList>
    </citation>
    <scope>NUCLEOTIDE SEQUENCE [LARGE SCALE GENOMIC DNA]</scope>
    <source>
        <strain evidence="4 5">DSM 21650</strain>
    </source>
</reference>
<dbReference type="InterPro" id="IPR020084">
    <property type="entry name" value="NUDIX_hydrolase_CS"/>
</dbReference>
<dbReference type="EMBL" id="FNQE01000008">
    <property type="protein sequence ID" value="SDY82413.1"/>
    <property type="molecule type" value="Genomic_DNA"/>
</dbReference>
<name>A0A1H3N0Z5_9FIRM</name>
<keyword evidence="1" id="KW-0378">Hydrolase</keyword>
<gene>
    <name evidence="4" type="ORF">SAMN05660462_00998</name>
</gene>
<dbReference type="InterPro" id="IPR000086">
    <property type="entry name" value="NUDIX_hydrolase_dom"/>
</dbReference>
<keyword evidence="5" id="KW-1185">Reference proteome</keyword>
<dbReference type="PROSITE" id="PS51462">
    <property type="entry name" value="NUDIX"/>
    <property type="match status" value="1"/>
</dbReference>
<dbReference type="InterPro" id="IPR015797">
    <property type="entry name" value="NUDIX_hydrolase-like_dom_sf"/>
</dbReference>
<dbReference type="Proteomes" id="UP000198625">
    <property type="component" value="Unassembled WGS sequence"/>
</dbReference>
<dbReference type="SUPFAM" id="SSF55729">
    <property type="entry name" value="Acyl-CoA N-acyltransferases (Nat)"/>
    <property type="match status" value="1"/>
</dbReference>
<dbReference type="OrthoDB" id="9786032at2"/>
<evidence type="ECO:0000256" key="1">
    <source>
        <dbReference type="ARBA" id="ARBA00022801"/>
    </source>
</evidence>
<dbReference type="CDD" id="cd04693">
    <property type="entry name" value="NUDIX_Hydrolase"/>
    <property type="match status" value="1"/>
</dbReference>